<gene>
    <name evidence="2" type="ORF">C8D86_10363</name>
</gene>
<reference evidence="2 3" key="1">
    <citation type="submission" date="2018-07" db="EMBL/GenBank/DDBJ databases">
        <title>Genomic Encyclopedia of Type Strains, Phase IV (KMG-IV): sequencing the most valuable type-strain genomes for metagenomic binning, comparative biology and taxonomic classification.</title>
        <authorList>
            <person name="Goeker M."/>
        </authorList>
    </citation>
    <scope>NUCLEOTIDE SEQUENCE [LARGE SCALE GENOMIC DNA]</scope>
    <source>
        <strain evidence="2 3">DSM 16500</strain>
    </source>
</reference>
<evidence type="ECO:0000313" key="3">
    <source>
        <dbReference type="Proteomes" id="UP000254720"/>
    </source>
</evidence>
<dbReference type="EMBL" id="QQAX01000003">
    <property type="protein sequence ID" value="RDI48098.1"/>
    <property type="molecule type" value="Genomic_DNA"/>
</dbReference>
<keyword evidence="1" id="KW-0732">Signal</keyword>
<organism evidence="2 3">
    <name type="scientific">Aquicella lusitana</name>
    <dbReference type="NCBI Taxonomy" id="254246"/>
    <lineage>
        <taxon>Bacteria</taxon>
        <taxon>Pseudomonadati</taxon>
        <taxon>Pseudomonadota</taxon>
        <taxon>Gammaproteobacteria</taxon>
        <taxon>Legionellales</taxon>
        <taxon>Coxiellaceae</taxon>
        <taxon>Aquicella</taxon>
    </lineage>
</organism>
<proteinExistence type="predicted"/>
<dbReference type="OrthoDB" id="21231at2"/>
<dbReference type="RefSeq" id="WP_114833577.1">
    <property type="nucleotide sequence ID" value="NZ_LR699114.1"/>
</dbReference>
<feature type="signal peptide" evidence="1">
    <location>
        <begin position="1"/>
        <end position="28"/>
    </location>
</feature>
<dbReference type="NCBIfam" id="TIGR03067">
    <property type="entry name" value="Planc_TIGR03067"/>
    <property type="match status" value="1"/>
</dbReference>
<comment type="caution">
    <text evidence="2">The sequence shown here is derived from an EMBL/GenBank/DDBJ whole genome shotgun (WGS) entry which is preliminary data.</text>
</comment>
<evidence type="ECO:0000256" key="1">
    <source>
        <dbReference type="SAM" id="SignalP"/>
    </source>
</evidence>
<sequence>MMRMHIKSFFGQLVLTLFILTASSVAWSEQQIDTGLKGNWKVIACQLNTKWLADSIFREFRYNITADNRFYIENADLTFPNFMGGFPKSKTGKIVVDATATPHTIDLIPDEGPYKGKAFKGIYELDHDILKLNFAFPDKPRPTSFTAQQGEVYEVWQRIGS</sequence>
<keyword evidence="3" id="KW-1185">Reference proteome</keyword>
<dbReference type="Proteomes" id="UP000254720">
    <property type="component" value="Unassembled WGS sequence"/>
</dbReference>
<evidence type="ECO:0000313" key="2">
    <source>
        <dbReference type="EMBL" id="RDI48098.1"/>
    </source>
</evidence>
<dbReference type="InterPro" id="IPR017504">
    <property type="entry name" value="CHP03067_Planctomycetes"/>
</dbReference>
<accession>A0A370GWN9</accession>
<feature type="chain" id="PRO_5016621405" evidence="1">
    <location>
        <begin position="29"/>
        <end position="161"/>
    </location>
</feature>
<dbReference type="AlphaFoldDB" id="A0A370GWN9"/>
<name>A0A370GWN9_9COXI</name>
<protein>
    <submittedName>
        <fullName evidence="2">Uncharacterized protein (TIGR03067 family)</fullName>
    </submittedName>
</protein>